<gene>
    <name evidence="1" type="ORF">H7965_22420</name>
</gene>
<evidence type="ECO:0000313" key="2">
    <source>
        <dbReference type="Proteomes" id="UP000600101"/>
    </source>
</evidence>
<reference evidence="1" key="1">
    <citation type="submission" date="2020-08" db="EMBL/GenBank/DDBJ databases">
        <authorList>
            <person name="Hu Y."/>
            <person name="Nguyen S.V."/>
            <person name="Li F."/>
            <person name="Fanning S."/>
        </authorList>
    </citation>
    <scope>NUCLEOTIDE SEQUENCE</scope>
    <source>
        <strain evidence="1">SYSU D8009</strain>
    </source>
</reference>
<organism evidence="1 2">
    <name type="scientific">Siccirubricoccus deserti</name>
    <dbReference type="NCBI Taxonomy" id="2013562"/>
    <lineage>
        <taxon>Bacteria</taxon>
        <taxon>Pseudomonadati</taxon>
        <taxon>Pseudomonadota</taxon>
        <taxon>Alphaproteobacteria</taxon>
        <taxon>Acetobacterales</taxon>
        <taxon>Roseomonadaceae</taxon>
        <taxon>Siccirubricoccus</taxon>
    </lineage>
</organism>
<dbReference type="Proteomes" id="UP000600101">
    <property type="component" value="Unassembled WGS sequence"/>
</dbReference>
<accession>A0A9X0UEV3</accession>
<protein>
    <submittedName>
        <fullName evidence="1">Uncharacterized protein</fullName>
    </submittedName>
</protein>
<dbReference type="EMBL" id="JACOMF010000041">
    <property type="protein sequence ID" value="MBC4018057.1"/>
    <property type="molecule type" value="Genomic_DNA"/>
</dbReference>
<dbReference type="AlphaFoldDB" id="A0A9X0UEV3"/>
<sequence length="83" mass="9211">MPNLMVVQVREYRLHRMEVVDNGKAGFSVVIHPPANRGAPREVTRDSLTVTLADTLNRAKAEIDAVMGPKPLPKPRGFARPPR</sequence>
<proteinExistence type="predicted"/>
<comment type="caution">
    <text evidence="1">The sequence shown here is derived from an EMBL/GenBank/DDBJ whole genome shotgun (WGS) entry which is preliminary data.</text>
</comment>
<name>A0A9X0UEV3_9PROT</name>
<dbReference type="RefSeq" id="WP_186772813.1">
    <property type="nucleotide sequence ID" value="NZ_JACOMF010000041.1"/>
</dbReference>
<keyword evidence="2" id="KW-1185">Reference proteome</keyword>
<evidence type="ECO:0000313" key="1">
    <source>
        <dbReference type="EMBL" id="MBC4018057.1"/>
    </source>
</evidence>